<keyword evidence="8" id="KW-0630">Potassium</keyword>
<dbReference type="HAMAP" id="MF_01522">
    <property type="entry name" value="Kup"/>
    <property type="match status" value="1"/>
</dbReference>
<dbReference type="InterPro" id="IPR053951">
    <property type="entry name" value="K_trans_N"/>
</dbReference>
<feature type="transmembrane region" description="Helical" evidence="13">
    <location>
        <begin position="140"/>
        <end position="160"/>
    </location>
</feature>
<feature type="domain" description="K+ potassium transporter integral membrane" evidence="14">
    <location>
        <begin position="50"/>
        <end position="503"/>
    </location>
</feature>
<feature type="transmembrane region" description="Helical" evidence="13">
    <location>
        <begin position="86"/>
        <end position="108"/>
    </location>
</feature>
<evidence type="ECO:0000256" key="11">
    <source>
        <dbReference type="ARBA" id="ARBA00023136"/>
    </source>
</evidence>
<evidence type="ECO:0000256" key="12">
    <source>
        <dbReference type="SAM" id="MobiDB-lite"/>
    </source>
</evidence>
<feature type="transmembrane region" description="Helical" evidence="13">
    <location>
        <begin position="404"/>
        <end position="424"/>
    </location>
</feature>
<keyword evidence="5" id="KW-0633">Potassium transport</keyword>
<keyword evidence="11 13" id="KW-0472">Membrane</keyword>
<sequence>MSSDKTVSPESVVSFKQFLDRNERKAHGGQPGTGSGEHGGHHSSVGTTALALGALGVVYGDIGTSPLYSLKEAFTEKSHVLAVDRINVFGVCSLAFWSLVIIISVKYLMLVMRADNRGEGGILALTALVMPRRGRNVEKAGILVALGVFGTALLYGDGIITPAISVLSAVEGLEVVSTSFTSWVIPIAIVIIVGLFLVQSRGTGAVGKVFGPVMIVWFATIALLGISKIVHAPEIFQSINPYYAVQFFTHESGKAFLSLGSIFLVVTGGEALYADMGHFGRKPIMIGWYGMVLPSLLLNYWGQGAFLLANPGEIESVFFRMAPDALRLPVVVLATFATIIASQALISGVFSLTAQAVQLDYLPRIAIRHTSREHAGQIYVPLVNWVLMIACVGLVLGFRSSSNLAAAYGIAVTMTMAITTLIFFRVLTDRWKWRRSLALLVCGPLFVIEMGFFGANLIKVPHGGWFALAIGVLLMTQMQTWRRGRMLVADRIRRGERDISEVLEEAESARVPGSAVFMFKELGKAPPALVNNLKHNKVLHRTTLIVSVETADEPFVDDSRRWECTKIGPGVFQVQLHFGFMEDPDVPVALAKVDHRGLEFDVEDVTYFLGRESIIAGKAPGMNPLAEHLFVLLNRGADSASRFFNLPPEKVFEVGSRVEI</sequence>
<feature type="region of interest" description="Disordered" evidence="12">
    <location>
        <begin position="24"/>
        <end position="44"/>
    </location>
</feature>
<dbReference type="EMBL" id="CAFBQP010000045">
    <property type="protein sequence ID" value="CAB5063621.1"/>
    <property type="molecule type" value="Genomic_DNA"/>
</dbReference>
<feature type="transmembrane region" description="Helical" evidence="13">
    <location>
        <begin position="378"/>
        <end position="398"/>
    </location>
</feature>
<evidence type="ECO:0000256" key="13">
    <source>
        <dbReference type="SAM" id="Phobius"/>
    </source>
</evidence>
<feature type="transmembrane region" description="Helical" evidence="13">
    <location>
        <begin position="286"/>
        <end position="308"/>
    </location>
</feature>
<keyword evidence="4" id="KW-1003">Cell membrane</keyword>
<evidence type="ECO:0000256" key="6">
    <source>
        <dbReference type="ARBA" id="ARBA00022692"/>
    </source>
</evidence>
<evidence type="ECO:0000256" key="9">
    <source>
        <dbReference type="ARBA" id="ARBA00022989"/>
    </source>
</evidence>
<keyword evidence="10" id="KW-0406">Ion transport</keyword>
<feature type="transmembrane region" description="Helical" evidence="13">
    <location>
        <begin position="255"/>
        <end position="274"/>
    </location>
</feature>
<dbReference type="Pfam" id="PF22776">
    <property type="entry name" value="K_trans_C"/>
    <property type="match status" value="1"/>
</dbReference>
<evidence type="ECO:0000313" key="17">
    <source>
        <dbReference type="EMBL" id="CAB5063621.1"/>
    </source>
</evidence>
<evidence type="ECO:0000259" key="15">
    <source>
        <dbReference type="Pfam" id="PF22776"/>
    </source>
</evidence>
<dbReference type="EMBL" id="CAEZYY010000048">
    <property type="protein sequence ID" value="CAB4768840.1"/>
    <property type="molecule type" value="Genomic_DNA"/>
</dbReference>
<protein>
    <submittedName>
        <fullName evidence="17">Unannotated protein</fullName>
    </submittedName>
</protein>
<name>A0A6J7UCV8_9ZZZZ</name>
<keyword evidence="7" id="KW-0769">Symport</keyword>
<dbReference type="GO" id="GO:0015293">
    <property type="term" value="F:symporter activity"/>
    <property type="evidence" value="ECO:0007669"/>
    <property type="project" value="UniProtKB-KW"/>
</dbReference>
<reference evidence="17" key="1">
    <citation type="submission" date="2020-05" db="EMBL/GenBank/DDBJ databases">
        <authorList>
            <person name="Chiriac C."/>
            <person name="Salcher M."/>
            <person name="Ghai R."/>
            <person name="Kavagutti S V."/>
        </authorList>
    </citation>
    <scope>NUCLEOTIDE SEQUENCE</scope>
</reference>
<keyword evidence="9 13" id="KW-1133">Transmembrane helix</keyword>
<dbReference type="GO" id="GO:0016020">
    <property type="term" value="C:membrane"/>
    <property type="evidence" value="ECO:0007669"/>
    <property type="project" value="UniProtKB-SubCell"/>
</dbReference>
<evidence type="ECO:0000256" key="7">
    <source>
        <dbReference type="ARBA" id="ARBA00022847"/>
    </source>
</evidence>
<dbReference type="InterPro" id="IPR053952">
    <property type="entry name" value="K_trans_C"/>
</dbReference>
<feature type="transmembrane region" description="Helical" evidence="13">
    <location>
        <begin position="180"/>
        <end position="198"/>
    </location>
</feature>
<feature type="transmembrane region" description="Helical" evidence="13">
    <location>
        <begin position="464"/>
        <end position="481"/>
    </location>
</feature>
<dbReference type="Pfam" id="PF02705">
    <property type="entry name" value="K_trans"/>
    <property type="match status" value="1"/>
</dbReference>
<evidence type="ECO:0000256" key="1">
    <source>
        <dbReference type="ARBA" id="ARBA00004141"/>
    </source>
</evidence>
<gene>
    <name evidence="16" type="ORF">UFOPK2806_02305</name>
    <name evidence="17" type="ORF">UFOPK4306_01284</name>
</gene>
<dbReference type="InterPro" id="IPR023051">
    <property type="entry name" value="Kup"/>
</dbReference>
<organism evidence="17">
    <name type="scientific">freshwater metagenome</name>
    <dbReference type="NCBI Taxonomy" id="449393"/>
    <lineage>
        <taxon>unclassified sequences</taxon>
        <taxon>metagenomes</taxon>
        <taxon>ecological metagenomes</taxon>
    </lineage>
</organism>
<dbReference type="AlphaFoldDB" id="A0A6J7UCV8"/>
<feature type="domain" description="K+ potassium transporter C-terminal" evidence="15">
    <location>
        <begin position="512"/>
        <end position="660"/>
    </location>
</feature>
<comment type="subcellular location">
    <subcellularLocation>
        <location evidence="1">Membrane</location>
        <topology evidence="1">Multi-pass membrane protein</topology>
    </subcellularLocation>
</comment>
<evidence type="ECO:0000256" key="5">
    <source>
        <dbReference type="ARBA" id="ARBA00022538"/>
    </source>
</evidence>
<keyword evidence="6 13" id="KW-0812">Transmembrane</keyword>
<evidence type="ECO:0000256" key="8">
    <source>
        <dbReference type="ARBA" id="ARBA00022958"/>
    </source>
</evidence>
<feature type="transmembrane region" description="Helical" evidence="13">
    <location>
        <begin position="436"/>
        <end position="458"/>
    </location>
</feature>
<keyword evidence="3" id="KW-0813">Transport</keyword>
<dbReference type="PANTHER" id="PTHR30540">
    <property type="entry name" value="OSMOTIC STRESS POTASSIUM TRANSPORTER"/>
    <property type="match status" value="1"/>
</dbReference>
<evidence type="ECO:0000313" key="16">
    <source>
        <dbReference type="EMBL" id="CAB4768840.1"/>
    </source>
</evidence>
<evidence type="ECO:0000256" key="10">
    <source>
        <dbReference type="ARBA" id="ARBA00023065"/>
    </source>
</evidence>
<proteinExistence type="inferred from homology"/>
<dbReference type="GO" id="GO:0015079">
    <property type="term" value="F:potassium ion transmembrane transporter activity"/>
    <property type="evidence" value="ECO:0007669"/>
    <property type="project" value="InterPro"/>
</dbReference>
<evidence type="ECO:0000256" key="3">
    <source>
        <dbReference type="ARBA" id="ARBA00022448"/>
    </source>
</evidence>
<evidence type="ECO:0000259" key="14">
    <source>
        <dbReference type="Pfam" id="PF02705"/>
    </source>
</evidence>
<evidence type="ECO:0000256" key="4">
    <source>
        <dbReference type="ARBA" id="ARBA00022475"/>
    </source>
</evidence>
<accession>A0A6J7UCV8</accession>
<comment type="similarity">
    <text evidence="2">Belongs to the HAK/KUP transporter (TC 2.A.72) family.</text>
</comment>
<dbReference type="InterPro" id="IPR003855">
    <property type="entry name" value="K+_transporter"/>
</dbReference>
<evidence type="ECO:0000256" key="2">
    <source>
        <dbReference type="ARBA" id="ARBA00007019"/>
    </source>
</evidence>
<feature type="transmembrane region" description="Helical" evidence="13">
    <location>
        <begin position="328"/>
        <end position="357"/>
    </location>
</feature>
<dbReference type="PANTHER" id="PTHR30540:SF79">
    <property type="entry name" value="LOW AFFINITY POTASSIUM TRANSPORT SYSTEM PROTEIN KUP"/>
    <property type="match status" value="1"/>
</dbReference>
<feature type="transmembrane region" description="Helical" evidence="13">
    <location>
        <begin position="210"/>
        <end position="230"/>
    </location>
</feature>